<dbReference type="Pfam" id="PF07986">
    <property type="entry name" value="TBCC"/>
    <property type="match status" value="1"/>
</dbReference>
<comment type="similarity">
    <text evidence="1">Belongs to the TBCC family.</text>
</comment>
<evidence type="ECO:0000313" key="4">
    <source>
        <dbReference type="Proteomes" id="UP001054945"/>
    </source>
</evidence>
<gene>
    <name evidence="3" type="primary">RP2</name>
    <name evidence="3" type="ORF">CEXT_601581</name>
</gene>
<dbReference type="Gene3D" id="2.160.20.70">
    <property type="match status" value="1"/>
</dbReference>
<dbReference type="GO" id="GO:0005929">
    <property type="term" value="C:cilium"/>
    <property type="evidence" value="ECO:0007669"/>
    <property type="project" value="TreeGrafter"/>
</dbReference>
<dbReference type="InterPro" id="IPR036223">
    <property type="entry name" value="CAP_C_sf"/>
</dbReference>
<dbReference type="Proteomes" id="UP001054945">
    <property type="component" value="Unassembled WGS sequence"/>
</dbReference>
<keyword evidence="4" id="KW-1185">Reference proteome</keyword>
<dbReference type="GO" id="GO:1990075">
    <property type="term" value="C:periciliary membrane compartment"/>
    <property type="evidence" value="ECO:0007669"/>
    <property type="project" value="TreeGrafter"/>
</dbReference>
<dbReference type="SUPFAM" id="SSF69340">
    <property type="entry name" value="C-terminal domain of adenylylcyclase associated protein"/>
    <property type="match status" value="1"/>
</dbReference>
<dbReference type="InterPro" id="IPR039093">
    <property type="entry name" value="XRP2"/>
</dbReference>
<evidence type="ECO:0000259" key="2">
    <source>
        <dbReference type="PROSITE" id="PS51329"/>
    </source>
</evidence>
<accession>A0AAV4SUH5</accession>
<dbReference type="InterPro" id="IPR016098">
    <property type="entry name" value="CAP/MinC_C"/>
</dbReference>
<name>A0AAV4SUH5_CAEEX</name>
<dbReference type="PROSITE" id="PS51329">
    <property type="entry name" value="C_CAP_COFACTOR_C"/>
    <property type="match status" value="1"/>
</dbReference>
<comment type="caution">
    <text evidence="3">The sequence shown here is derived from an EMBL/GenBank/DDBJ whole genome shotgun (WGS) entry which is preliminary data.</text>
</comment>
<dbReference type="PANTHER" id="PTHR15440:SF0">
    <property type="entry name" value="PROTEIN XRP2"/>
    <property type="match status" value="1"/>
</dbReference>
<dbReference type="GO" id="GO:0006892">
    <property type="term" value="P:post-Golgi vesicle-mediated transport"/>
    <property type="evidence" value="ECO:0007669"/>
    <property type="project" value="TreeGrafter"/>
</dbReference>
<dbReference type="InterPro" id="IPR012945">
    <property type="entry name" value="Tubulin-bd_cofactor_C_dom"/>
</dbReference>
<dbReference type="EMBL" id="BPLR01010089">
    <property type="protein sequence ID" value="GIY36801.1"/>
    <property type="molecule type" value="Genomic_DNA"/>
</dbReference>
<dbReference type="PANTHER" id="PTHR15440">
    <property type="entry name" value="XRP2 PROTEIN"/>
    <property type="match status" value="1"/>
</dbReference>
<dbReference type="GO" id="GO:0005096">
    <property type="term" value="F:GTPase activator activity"/>
    <property type="evidence" value="ECO:0007669"/>
    <property type="project" value="InterPro"/>
</dbReference>
<organism evidence="3 4">
    <name type="scientific">Caerostris extrusa</name>
    <name type="common">Bark spider</name>
    <name type="synonym">Caerostris bankana</name>
    <dbReference type="NCBI Taxonomy" id="172846"/>
    <lineage>
        <taxon>Eukaryota</taxon>
        <taxon>Metazoa</taxon>
        <taxon>Ecdysozoa</taxon>
        <taxon>Arthropoda</taxon>
        <taxon>Chelicerata</taxon>
        <taxon>Arachnida</taxon>
        <taxon>Araneae</taxon>
        <taxon>Araneomorphae</taxon>
        <taxon>Entelegynae</taxon>
        <taxon>Araneoidea</taxon>
        <taxon>Araneidae</taxon>
        <taxon>Caerostris</taxon>
    </lineage>
</organism>
<proteinExistence type="inferred from homology"/>
<evidence type="ECO:0000256" key="1">
    <source>
        <dbReference type="ARBA" id="ARBA00008848"/>
    </source>
</evidence>
<dbReference type="InterPro" id="IPR017901">
    <property type="entry name" value="C-CAP_CF_C-like"/>
</dbReference>
<dbReference type="AlphaFoldDB" id="A0AAV4SUH5"/>
<evidence type="ECO:0000313" key="3">
    <source>
        <dbReference type="EMBL" id="GIY36801.1"/>
    </source>
</evidence>
<feature type="domain" description="C-CAP/cofactor C-like" evidence="2">
    <location>
        <begin position="6"/>
        <end position="80"/>
    </location>
</feature>
<reference evidence="3 4" key="1">
    <citation type="submission" date="2021-06" db="EMBL/GenBank/DDBJ databases">
        <title>Caerostris extrusa draft genome.</title>
        <authorList>
            <person name="Kono N."/>
            <person name="Arakawa K."/>
        </authorList>
    </citation>
    <scope>NUCLEOTIDE SEQUENCE [LARGE SCALE GENOMIC DNA]</scope>
</reference>
<sequence>MTWLLPSYEKENKEDVNPKDFIIENAKDETIVRLPNSVKGQQFIIQNCENSNIYIYDHINTITVDDCNGCNVFIGPTKGR</sequence>
<protein>
    <submittedName>
        <fullName evidence="3">Protein XRP2</fullName>
    </submittedName>
</protein>